<reference evidence="2 3" key="1">
    <citation type="journal article" date="2018" name="Cell">
        <title>The Chara Genome: Secondary Complexity and Implications for Plant Terrestrialization.</title>
        <authorList>
            <person name="Nishiyama T."/>
            <person name="Sakayama H."/>
            <person name="Vries J.D."/>
            <person name="Buschmann H."/>
            <person name="Saint-Marcoux D."/>
            <person name="Ullrich K.K."/>
            <person name="Haas F.B."/>
            <person name="Vanderstraeten L."/>
            <person name="Becker D."/>
            <person name="Lang D."/>
            <person name="Vosolsobe S."/>
            <person name="Rombauts S."/>
            <person name="Wilhelmsson P.K.I."/>
            <person name="Janitza P."/>
            <person name="Kern R."/>
            <person name="Heyl A."/>
            <person name="Rumpler F."/>
            <person name="Villalobos L.I.A.C."/>
            <person name="Clay J.M."/>
            <person name="Skokan R."/>
            <person name="Toyoda A."/>
            <person name="Suzuki Y."/>
            <person name="Kagoshima H."/>
            <person name="Schijlen E."/>
            <person name="Tajeshwar N."/>
            <person name="Catarino B."/>
            <person name="Hetherington A.J."/>
            <person name="Saltykova A."/>
            <person name="Bonnot C."/>
            <person name="Breuninger H."/>
            <person name="Symeonidi A."/>
            <person name="Radhakrishnan G.V."/>
            <person name="Van Nieuwerburgh F."/>
            <person name="Deforce D."/>
            <person name="Chang C."/>
            <person name="Karol K.G."/>
            <person name="Hedrich R."/>
            <person name="Ulvskov P."/>
            <person name="Glockner G."/>
            <person name="Delwiche C.F."/>
            <person name="Petrasek J."/>
            <person name="Van de Peer Y."/>
            <person name="Friml J."/>
            <person name="Beilby M."/>
            <person name="Dolan L."/>
            <person name="Kohara Y."/>
            <person name="Sugano S."/>
            <person name="Fujiyama A."/>
            <person name="Delaux P.-M."/>
            <person name="Quint M."/>
            <person name="TheiBen G."/>
            <person name="Hagemann M."/>
            <person name="Harholt J."/>
            <person name="Dunand C."/>
            <person name="Zachgo S."/>
            <person name="Langdale J."/>
            <person name="Maumus F."/>
            <person name="Straeten D.V.D."/>
            <person name="Gould S.B."/>
            <person name="Rensing S.A."/>
        </authorList>
    </citation>
    <scope>NUCLEOTIDE SEQUENCE [LARGE SCALE GENOMIC DNA]</scope>
    <source>
        <strain evidence="2 3">S276</strain>
    </source>
</reference>
<gene>
    <name evidence="2" type="ORF">CBR_g32594</name>
</gene>
<comment type="caution">
    <text evidence="2">The sequence shown here is derived from an EMBL/GenBank/DDBJ whole genome shotgun (WGS) entry which is preliminary data.</text>
</comment>
<proteinExistence type="predicted"/>
<evidence type="ECO:0000313" key="2">
    <source>
        <dbReference type="EMBL" id="GBG81602.1"/>
    </source>
</evidence>
<protein>
    <submittedName>
        <fullName evidence="2">Uncharacterized protein</fullName>
    </submittedName>
</protein>
<evidence type="ECO:0000256" key="1">
    <source>
        <dbReference type="SAM" id="MobiDB-lite"/>
    </source>
</evidence>
<feature type="region of interest" description="Disordered" evidence="1">
    <location>
        <begin position="628"/>
        <end position="706"/>
    </location>
</feature>
<name>A0A388LHB6_CHABU</name>
<accession>A0A388LHB6</accession>
<organism evidence="2 3">
    <name type="scientific">Chara braunii</name>
    <name type="common">Braun's stonewort</name>
    <dbReference type="NCBI Taxonomy" id="69332"/>
    <lineage>
        <taxon>Eukaryota</taxon>
        <taxon>Viridiplantae</taxon>
        <taxon>Streptophyta</taxon>
        <taxon>Charophyceae</taxon>
        <taxon>Charales</taxon>
        <taxon>Characeae</taxon>
        <taxon>Chara</taxon>
    </lineage>
</organism>
<evidence type="ECO:0000313" key="3">
    <source>
        <dbReference type="Proteomes" id="UP000265515"/>
    </source>
</evidence>
<feature type="compositionally biased region" description="Basic and acidic residues" evidence="1">
    <location>
        <begin position="687"/>
        <end position="706"/>
    </location>
</feature>
<dbReference type="AlphaFoldDB" id="A0A388LHB6"/>
<dbReference type="Proteomes" id="UP000265515">
    <property type="component" value="Unassembled WGS sequence"/>
</dbReference>
<dbReference type="Gramene" id="GBG81602">
    <property type="protein sequence ID" value="GBG81602"/>
    <property type="gene ID" value="CBR_g32594"/>
</dbReference>
<keyword evidence="3" id="KW-1185">Reference proteome</keyword>
<sequence length="706" mass="79397">MSPETHMRLAAPFPPCARSMRRIDGQTCINGAAAEDFDEDPWMTVSPYTDRHLDRWSDATWKAMESGCSWASDYKFASMLEFGDLIALPDGVLERKFLNHVRKTVRCISRHCSRLDCECITSSPRTWGSSGKQELLDCARHCSFLEQYPLRRPGIRPQTVSYCGVRLSITGCAFARVLCAATTNKSEKLVDAVVRVSRNEVSIVAEGGRPVYRFSPLRYHAKSLLGTDVALRYNFDRWPARMVYFSDDEFDGYFLVSSEDNMKDLKAPPRQLKLSMKDIRWLWKEMGFPKAVIGNPNGKQAQVKTWREFRSKALHKTPCNHLWLLADEKGEDNINKQNAALRSYFPLVMAGKSAWELGMEFFDRWEMGRLLAPEGAKWITRKRKVRGVRPGVSHIENDKLGRKEVVYNVPVDAPQKKGKKEKELGDWFNRPVADWTRAYPFLKKRESILAEFEKQGMDASLWDGSKKLVGDASLFKECPPYMGCEDDKTIKATEKLARNKKLSADWKNKVLSVLTGSRAKSMEVALAEGVVHVLWKDTGEVTSIAPFGVDPLEAQLRVEELEKAVGTTKCHMCVLDLCEPVLKLESYGALIFTDDEAETGVVFDTATPEEDSDNEDIDIDYRPAPVFHAPGSSLAGPSTSQATQASPVLKYTPGKTPSKLTARLTPRHAAPPPFRPGSSVPLHHPSRKDDALHFEGLDHTRSSEAD</sequence>
<feature type="compositionally biased region" description="Polar residues" evidence="1">
    <location>
        <begin position="635"/>
        <end position="646"/>
    </location>
</feature>
<dbReference type="EMBL" id="BFEA01000380">
    <property type="protein sequence ID" value="GBG81602.1"/>
    <property type="molecule type" value="Genomic_DNA"/>
</dbReference>